<dbReference type="InterPro" id="IPR036249">
    <property type="entry name" value="Thioredoxin-like_sf"/>
</dbReference>
<evidence type="ECO:0000256" key="1">
    <source>
        <dbReference type="ARBA" id="ARBA00004196"/>
    </source>
</evidence>
<feature type="domain" description="Thioredoxin" evidence="6">
    <location>
        <begin position="330"/>
        <end position="472"/>
    </location>
</feature>
<evidence type="ECO:0000313" key="7">
    <source>
        <dbReference type="EMBL" id="NRT21365.1"/>
    </source>
</evidence>
<dbReference type="SUPFAM" id="SSF52833">
    <property type="entry name" value="Thioredoxin-like"/>
    <property type="match status" value="1"/>
</dbReference>
<dbReference type="Pfam" id="PF00578">
    <property type="entry name" value="AhpC-TSA"/>
    <property type="match status" value="1"/>
</dbReference>
<keyword evidence="8" id="KW-1185">Reference proteome</keyword>
<dbReference type="RefSeq" id="WP_173812113.1">
    <property type="nucleotide sequence ID" value="NZ_JABSNP010000032.1"/>
</dbReference>
<reference evidence="7 8" key="1">
    <citation type="submission" date="2020-05" db="EMBL/GenBank/DDBJ databases">
        <title>Genomic Encyclopedia of Type Strains, Phase IV (KMG-V): Genome sequencing to study the core and pangenomes of soil and plant-associated prokaryotes.</title>
        <authorList>
            <person name="Whitman W."/>
        </authorList>
    </citation>
    <scope>NUCLEOTIDE SEQUENCE [LARGE SCALE GENOMIC DNA]</scope>
    <source>
        <strain evidence="7 8">9A</strain>
    </source>
</reference>
<gene>
    <name evidence="7" type="ORF">HNP98_004212</name>
</gene>
<comment type="subcellular location">
    <subcellularLocation>
        <location evidence="1">Cell envelope</location>
    </subcellularLocation>
</comment>
<dbReference type="CDD" id="cd02966">
    <property type="entry name" value="TlpA_like_family"/>
    <property type="match status" value="1"/>
</dbReference>
<protein>
    <submittedName>
        <fullName evidence="7">Thiol-disulfide isomerase/thioredoxin</fullName>
    </submittedName>
</protein>
<evidence type="ECO:0000259" key="6">
    <source>
        <dbReference type="PROSITE" id="PS51352"/>
    </source>
</evidence>
<feature type="signal peptide" evidence="5">
    <location>
        <begin position="1"/>
        <end position="19"/>
    </location>
</feature>
<feature type="chain" id="PRO_5046796947" evidence="5">
    <location>
        <begin position="20"/>
        <end position="473"/>
    </location>
</feature>
<keyword evidence="5" id="KW-0732">Signal</keyword>
<dbReference type="InterPro" id="IPR000866">
    <property type="entry name" value="AhpC/TSA"/>
</dbReference>
<dbReference type="Gene3D" id="3.40.30.10">
    <property type="entry name" value="Glutaredoxin"/>
    <property type="match status" value="1"/>
</dbReference>
<dbReference type="EMBL" id="JABSNP010000032">
    <property type="protein sequence ID" value="NRT21365.1"/>
    <property type="molecule type" value="Genomic_DNA"/>
</dbReference>
<dbReference type="PANTHER" id="PTHR42852:SF6">
    <property type="entry name" value="THIOL:DISULFIDE INTERCHANGE PROTEIN DSBE"/>
    <property type="match status" value="1"/>
</dbReference>
<evidence type="ECO:0000256" key="2">
    <source>
        <dbReference type="ARBA" id="ARBA00022748"/>
    </source>
</evidence>
<dbReference type="InterPro" id="IPR013766">
    <property type="entry name" value="Thioredoxin_domain"/>
</dbReference>
<organism evidence="7 8">
    <name type="scientific">Hymenobacter caeli</name>
    <dbReference type="NCBI Taxonomy" id="2735894"/>
    <lineage>
        <taxon>Bacteria</taxon>
        <taxon>Pseudomonadati</taxon>
        <taxon>Bacteroidota</taxon>
        <taxon>Cytophagia</taxon>
        <taxon>Cytophagales</taxon>
        <taxon>Hymenobacteraceae</taxon>
        <taxon>Hymenobacter</taxon>
    </lineage>
</organism>
<accession>A0ABX2FYA0</accession>
<evidence type="ECO:0000313" key="8">
    <source>
        <dbReference type="Proteomes" id="UP000779507"/>
    </source>
</evidence>
<keyword evidence="2" id="KW-0201">Cytochrome c-type biogenesis</keyword>
<evidence type="ECO:0000256" key="5">
    <source>
        <dbReference type="SAM" id="SignalP"/>
    </source>
</evidence>
<proteinExistence type="predicted"/>
<dbReference type="PROSITE" id="PS51352">
    <property type="entry name" value="THIOREDOXIN_2"/>
    <property type="match status" value="1"/>
</dbReference>
<name>A0ABX2FYA0_9BACT</name>
<dbReference type="Proteomes" id="UP000779507">
    <property type="component" value="Unassembled WGS sequence"/>
</dbReference>
<evidence type="ECO:0000256" key="3">
    <source>
        <dbReference type="ARBA" id="ARBA00023157"/>
    </source>
</evidence>
<keyword evidence="4" id="KW-0676">Redox-active center</keyword>
<dbReference type="GO" id="GO:0016853">
    <property type="term" value="F:isomerase activity"/>
    <property type="evidence" value="ECO:0007669"/>
    <property type="project" value="UniProtKB-KW"/>
</dbReference>
<dbReference type="InterPro" id="IPR050553">
    <property type="entry name" value="Thioredoxin_ResA/DsbE_sf"/>
</dbReference>
<sequence>MRLLLFAALALGPALRLLAGPSGALAPSGTLVSGHLAHPKSPQVEVAYGYNVLTREAVAVATAQLDGQGNFRLALPGLKAPTEAEFRNGNESTPLFLAPGDDLHLTLDAAKFDETLRYTGRVAAANNYLAETVLKFDVGMAHNPLRQLEASTPAQMRALVDDYRRQRRAFFAAYAARHPVPGIFRAYVRQSADFERADYLLYYGSFHSVRPALNTGALPAGYYDFLAPLRPAQDSALAMNNGQYYGFLEMYGPLPASDPVPTAAALLASTRAQFGAGRSRDLVLARYVYTQFNALDAAQLAPWMATFRELNRDSAMARTLRARYAQAVQILPGHPAPAFTLLNNEGRTVALADLRGKVVYLDFWGTWCHPCLAEIPASLVLRQQFAGRDVVFVYIDVNDKEQKWQQVLAAEHLLGPGGVHLRAPDQQVPAAFQVESYPTYWLIGRDGRIVTPRAPRPSAGAETVAAIEAALKG</sequence>
<dbReference type="PANTHER" id="PTHR42852">
    <property type="entry name" value="THIOL:DISULFIDE INTERCHANGE PROTEIN DSBE"/>
    <property type="match status" value="1"/>
</dbReference>
<evidence type="ECO:0000256" key="4">
    <source>
        <dbReference type="ARBA" id="ARBA00023284"/>
    </source>
</evidence>
<comment type="caution">
    <text evidence="7">The sequence shown here is derived from an EMBL/GenBank/DDBJ whole genome shotgun (WGS) entry which is preliminary data.</text>
</comment>
<keyword evidence="7" id="KW-0413">Isomerase</keyword>
<keyword evidence="3" id="KW-1015">Disulfide bond</keyword>